<dbReference type="EMBL" id="MU790502">
    <property type="protein sequence ID" value="KAJ4002440.1"/>
    <property type="molecule type" value="Genomic_DNA"/>
</dbReference>
<name>A0ABQ8QV88_9AGAR</name>
<dbReference type="InterPro" id="IPR000719">
    <property type="entry name" value="Prot_kinase_dom"/>
</dbReference>
<dbReference type="SMART" id="SM00219">
    <property type="entry name" value="TyrKc"/>
    <property type="match status" value="1"/>
</dbReference>
<dbReference type="Gene3D" id="1.10.510.10">
    <property type="entry name" value="Transferase(Phosphotransferase) domain 1"/>
    <property type="match status" value="1"/>
</dbReference>
<reference evidence="7" key="1">
    <citation type="submission" date="2022-08" db="EMBL/GenBank/DDBJ databases">
        <authorList>
            <consortium name="DOE Joint Genome Institute"/>
            <person name="Min B."/>
            <person name="Riley R."/>
            <person name="Sierra-Patev S."/>
            <person name="Naranjo-Ortiz M."/>
            <person name="Looney B."/>
            <person name="Konkel Z."/>
            <person name="Slot J.C."/>
            <person name="Sakamoto Y."/>
            <person name="Steenwyk J.L."/>
            <person name="Rokas A."/>
            <person name="Carro J."/>
            <person name="Camarero S."/>
            <person name="Ferreira P."/>
            <person name="Molpeceres G."/>
            <person name="Ruiz-Duenas F.J."/>
            <person name="Serrano A."/>
            <person name="Henrissat B."/>
            <person name="Drula E."/>
            <person name="Hughes K.W."/>
            <person name="Mata J.L."/>
            <person name="Ishikawa N.K."/>
            <person name="Vargas-Isla R."/>
            <person name="Ushijima S."/>
            <person name="Smith C.A."/>
            <person name="Ahrendt S."/>
            <person name="Andreopoulos W."/>
            <person name="He G."/>
            <person name="Labutti K."/>
            <person name="Lipzen A."/>
            <person name="Ng V."/>
            <person name="Sandor L."/>
            <person name="Barry K."/>
            <person name="Martinez A.T."/>
            <person name="Xiao Y."/>
            <person name="Gibbons J.G."/>
            <person name="Terashima K."/>
            <person name="Hibbett D.S."/>
            <person name="Grigoriev I.V."/>
        </authorList>
    </citation>
    <scope>NUCLEOTIDE SEQUENCE</scope>
    <source>
        <strain evidence="7">TFB10827</strain>
    </source>
</reference>
<evidence type="ECO:0000256" key="3">
    <source>
        <dbReference type="ARBA" id="ARBA00022741"/>
    </source>
</evidence>
<proteinExistence type="predicted"/>
<dbReference type="Proteomes" id="UP001163828">
    <property type="component" value="Unassembled WGS sequence"/>
</dbReference>
<keyword evidence="8" id="KW-1185">Reference proteome</keyword>
<organism evidence="7 8">
    <name type="scientific">Lentinula boryana</name>
    <dbReference type="NCBI Taxonomy" id="40481"/>
    <lineage>
        <taxon>Eukaryota</taxon>
        <taxon>Fungi</taxon>
        <taxon>Dikarya</taxon>
        <taxon>Basidiomycota</taxon>
        <taxon>Agaricomycotina</taxon>
        <taxon>Agaricomycetes</taxon>
        <taxon>Agaricomycetidae</taxon>
        <taxon>Agaricales</taxon>
        <taxon>Marasmiineae</taxon>
        <taxon>Omphalotaceae</taxon>
        <taxon>Lentinula</taxon>
    </lineage>
</organism>
<dbReference type="EC" id="2.7.11.1" evidence="1"/>
<protein>
    <recommendedName>
        <fullName evidence="1">non-specific serine/threonine protein kinase</fullName>
        <ecNumber evidence="1">2.7.11.1</ecNumber>
    </recommendedName>
</protein>
<evidence type="ECO:0000256" key="2">
    <source>
        <dbReference type="ARBA" id="ARBA00022679"/>
    </source>
</evidence>
<evidence type="ECO:0000256" key="5">
    <source>
        <dbReference type="ARBA" id="ARBA00022840"/>
    </source>
</evidence>
<evidence type="ECO:0000313" key="8">
    <source>
        <dbReference type="Proteomes" id="UP001163828"/>
    </source>
</evidence>
<dbReference type="PANTHER" id="PTHR43671">
    <property type="entry name" value="SERINE/THREONINE-PROTEIN KINASE NEK"/>
    <property type="match status" value="1"/>
</dbReference>
<dbReference type="InterPro" id="IPR011009">
    <property type="entry name" value="Kinase-like_dom_sf"/>
</dbReference>
<dbReference type="SUPFAM" id="SSF56112">
    <property type="entry name" value="Protein kinase-like (PK-like)"/>
    <property type="match status" value="1"/>
</dbReference>
<dbReference type="InterPro" id="IPR020635">
    <property type="entry name" value="Tyr_kinase_cat_dom"/>
</dbReference>
<evidence type="ECO:0000256" key="4">
    <source>
        <dbReference type="ARBA" id="ARBA00022777"/>
    </source>
</evidence>
<accession>A0ABQ8QV88</accession>
<feature type="domain" description="Protein kinase" evidence="6">
    <location>
        <begin position="29"/>
        <end position="334"/>
    </location>
</feature>
<dbReference type="Pfam" id="PF00069">
    <property type="entry name" value="Pkinase"/>
    <property type="match status" value="1"/>
</dbReference>
<comment type="caution">
    <text evidence="7">The sequence shown here is derived from an EMBL/GenBank/DDBJ whole genome shotgun (WGS) entry which is preliminary data.</text>
</comment>
<evidence type="ECO:0000313" key="7">
    <source>
        <dbReference type="EMBL" id="KAJ4002440.1"/>
    </source>
</evidence>
<dbReference type="PROSITE" id="PS50011">
    <property type="entry name" value="PROTEIN_KINASE_DOM"/>
    <property type="match status" value="1"/>
</dbReference>
<keyword evidence="4" id="KW-0418">Kinase</keyword>
<gene>
    <name evidence="7" type="ORF">F5050DRAFT_21368</name>
</gene>
<dbReference type="InterPro" id="IPR050660">
    <property type="entry name" value="NEK_Ser/Thr_kinase"/>
</dbReference>
<keyword evidence="2" id="KW-0808">Transferase</keyword>
<evidence type="ECO:0000259" key="6">
    <source>
        <dbReference type="PROSITE" id="PS50011"/>
    </source>
</evidence>
<keyword evidence="3" id="KW-0547">Nucleotide-binding</keyword>
<keyword evidence="5" id="KW-0067">ATP-binding</keyword>
<sequence length="384" mass="43495">MNRTVNTDNTFRSERDRIREEDFRLRDRSNLFTDRRFSKFGPSTIEIWREDGTYINIRESAVPDTLSNRILSLQADIPPLKTHSEIFGDDISRIAYRDCPLDLQEEEPDPNAIISQSAREAIDQLPIIPNIDISHHFVKETKSSGEIFNLLKAKGGPHIVELLGRTEDGKLVFPRHIDFAPTVFSDGSISDYKRVLLQLADAVIFLHSIGIIHRDLAIRNILATKDRQSIVLCDLESLYGSNACPEICSAIFRNLPDAERPYSTKSDVFCFGTTIADFILNNNIRTPWQYHSGGFIPPPPFRSIVEACIRRDPADRPSMLDVKAMLEAIVEPGISSLYRLIGTNSSSDRTFEHRYLFVLTLSNQNPLRLSSSRNSSSYGFFLGS</sequence>
<dbReference type="PANTHER" id="PTHR43671:SF13">
    <property type="entry name" value="SERINE_THREONINE-PROTEIN KINASE NEK2"/>
    <property type="match status" value="1"/>
</dbReference>
<evidence type="ECO:0000256" key="1">
    <source>
        <dbReference type="ARBA" id="ARBA00012513"/>
    </source>
</evidence>